<sequence length="4808" mass="529922">MHEDGTHIGSAGAAFCPFNLDVPEERLKFMLKDVDARVVLTTSEYREKFSGIPGISIIDVAGALNNENDEHDVSLRSYTLPVPKPEDLAYIMYTSGSTGLPKAVCLSHSAVTQALLAHDRYIPQFSRFLQFASPTFDVSVFEIFFPWTRGATLVSCDRKRLLSDLPGTITELEIDAAELTPSVAASLVRHRAAVPTLKALLTIGEMLNAQVVREFGGSSDQPSILQGMYGPTEAAIHCTLQPSFHSEDSVGTIGIPLDTVSCFVIKAADPEAGVQPNDVHILPRGEVGELAVGGHQLADGYLNRGEQTRAVFISHPKYGPLYRTGDKARLRADGRLECLGRISSGQVKLRGQRIELGEIEQAASRVPDCRAVLASVISGILVIFCVVTSKSVTVKSVQDVCRKWLPEFMVPGDVVLLDDFPYLPSGKADRKRLEKDYAERLEGEETDQAAISENSSKILAVVREVLGDHVDAGTPLARAGLDSLRSIHLASELRRRGIADIGAIDLLSAESVDGIDSLVRESAAKGQSLQRSDADMQEYCEQYRRALLNDPITSDMQHEIEDTMPCTPVQDAMLAETSRNPKAYCNAITLSIPKSSTARVQQAFTMLATKHDILRSGFAVAHGRLSTHARIVWKQLASSQVEEVKDFHYDLELNNSSALLRPLRVQIKPVGEDIKVLLQLHHSLYDQWSLEIIIDDLSMLLHGQELHDRPSYRAVVAFHAQLASTEDAHASSVEFWRDYLTEAKPVPMPNLTGLVMPSASLAETDQMLVLDMKAVQQCCQRMGCSPHILFQSVFAYLLSLYTGTEDVIFGTVYSGRTLPVAGAEDIVGPMLSTLPSRVNVSETRTFKDLARLIHTRNRDVMKHSTVPLAEIKRECGVAPGQSLFDCIFVWQETSRKGYAKSDAVKLVRSEDFLEFTLTLEVEPLETGVFAKATFQPAVLPREQVNLLLAQMHSLVECAIKEPEVSVELLCRGLPPSQLSIANPSPVRYAMDGGLPALIEAQAKEHPDRTAVAFARSLDNSSADISTLSYRELNERANQLAHCLLARGVLPDELICICMEKSLDAYIAILAIVKTGAAYLPVVPETPANRLKQILDGGRVRICLSDAETSGSIRSIEICKVFDVTAEDVSKYSKLSPEVPLCPGNLFYAVFTSGTTGQPKGVLVTHENLLGNLKALEEIYPVPEDSRLLQACSLAFDVSVFEIFFTWYKGMTLCTATKDVLFRDMERAIRQFAATHLSMTPTVAALVDPANVPSVQFIVTAGEAVTRQVHRTWAGKGLFQGYGPSETTNICTVNPSVRPDHSINNIGPPFPNVSAFVLAVSEEFRPVAAGGVGELCFGGQQVFRGYQGMPDLTKAKIIDHPEYGRVYRSGDLGRLLPSGSILIEGRIDDQRKIRGQRIELGEVATCLLKSSAVKDCVVEVLLTQQQQEVLVAFWVPIERANKEYSIIPSDVDLRKTIDQLFTDLADSLPAYMVPSALIPITAVPMTSNGKAEKRRLAGDFANLGPGKLETYSQAHEAGGDTNVLGETERQVATAIAQTLDIPLEAVQRNASFFGLGLDSVSAIRVSKALKSQTGCQVDVSAILKRPSVARLAKLIDQKQTSDIAGKTGEVQRGCLLDKVLPDSLKSSLREEFKSYGRHVASILPCTPLQEAMLSATSGGTSAAYLNKTVFKLFGDPERMKRCWEKALQRHEILRTAFSATEETEHPFVQVVLESYVLPWETSKTAVSSVTELLDEASCDSDHAPPYRLTVYQSKSDTYLLLTMHHALYDGNAMEVLLKEIEEIYQDRNLSPPVSFSPFLEYMFSVNAEEADGFFKERLNKFIPKPFQPRHGTHLDTIASSGFAAVEVQLPFSQLDVDGFLKRHSFSLLALTQASWAKVLSLCLGYEDVCFGNVVSGRSVPVNNIDNLVAPCFNTVPIRADLTRAKSNLDLVKLMQQANVEVLPFQLTPLRRIQKLSAVPGQRLFDSLLLLQQGNRPLDSNLWTLEAETGDMNFPFICELAPVDNTFSLTLHYDQSVFGSGDVVQTIRDVFTAALSSCLRYPSSDVSDFLDFNTQHIAGCLQSSEEYMEAAQGGRSGPKQSERGHDGSVTELEIRNAFSALSGTPPERIHRDTTIHRIGLDSISAIQVATRLRKKGFDVSASDVLENPTASGLASVAESRTQTPENRTPSFDFDGFDERHRGAIISHAKINAADIKAIRPCTPLQAGMISQFFQSKGDQYFNHVFYELDSKFEIRKLRSAWLAVVREHEMLRTGFTQLDDVNTPYAMITYKSGSVDGSWIELPDQEKEKWDQLACQDRVKDSVLHDFRRPAWRFGVIKLDGKQCMQFSAHHALYDAETLRMMFADLSKALRGDVLGHKQAIDGALSHILGRASQRKEAQRDFWATQLKDVQVTRFPNLHPVRVSQHSNVVAERICSTPISQLEATCREGGLSMQAAGQAAWAQILATYTGEPLVSFGVVTSGRSAPETATAPFPCITTVPLACDATLDRADLMKSLMSFNARMLKYQFTPLTDIQRYAGYPNEALFDTIFAYQKPIGDNLTDTEWRIVRESATVDYGVSVELEHLAGDKLGLRLTYNNGQIPEQQAELILKQLETLLYKTILGEKAPSAGPSIISIVPPKDPEIPTNVRTLHEFVEVATKQHPDRIALEYVTAVQDSEVTSQRWTYAQLDAEGNRVARLIQQHGVTPGNIVAMCFDKCPEASFAFLGILKAGCALLAIDPTAPAARKAFILQDSKAPLLLSTTQILSDLKAHSNVVALDLTHPEVREVSGAPVEVPEISSSSVSYVLYTSGTTGTPKGCELTHDNAVQALLAFERLFQGRYDDTSRWLQFASYHFDVAILEHFWTWSVGMRLVVAPRDLVLQDLMGIIDTMQITHIDLTPSLGRLLDPEMVPSLHRGVFITGGEAVKQEILDAWGRIGSLFNFYGPTECTIGVTTFPSMPAIGKPSNIGWQFDNVGSLVLAPGTQQPVLRGGIGELCISGRLVGKGYLNRPDLTNDRFPYLEELGERVYRTGDLVRLLHDNSFEFLGRIDTQVKLRGQRLEVDEIDVVIRKCEDVEDVVCLVTKHPKQQKDQLISFIAVSSKRRQGKPDLCAPQQTRSLIDAAKAACEEHLPGYMVPTHFIPVEYIPLSVNNKVEEKILRALYQDIPVSVLQEYGGESGDRMPFNNSERTIAETLASFLHIDVKELHPESNVFSLGLSSISAIQLAQRLMKAGFMSARPATIMMNPTIRRLSKALPAKSVGESGEITAAKQTIAACRQRYLNIAARQLGLASGEIEAIAPCTPLQQGIIYRSLNSSPPLYFNSFRYKLNDVNISKLRDAFQHALDNTQILRTVFVETDEGHIQAVSHSAELRWHQLEVNNDTAAEDAFTHRKRTWQQSNHNALTLLFELVLVTTPTETMLQVHIHHTLYDGNAWELLIEDVATWYRNGPAGQDRPSFVEALPYGPLRHIGGAKQFWLDHLSGTGPATMPSISDEPADKDTLFVTTIESIDAADEIRKRLNVTLHAVVQAAWFAVLRKYYSAPVGMVVSGRAIEFARAEEVIGPLFNTVPFNARPDSTQPWSAFIRQCHEFNVAALPFQHTPLRDIAKWCKRSPSSPLFDTLFVFQAGQAQGGQANKLFVPAENDAFQADYPLSFEAEDLSSGGLRVSIAAQGRICNSKKAKELAKEFTDALSALTSNPEASISETISLAHSGDSQDISQPQTNGVNGHMNGRNSFEWTPEALTLRQEIARVGNVGEDDVDAHTSIFQLGLDSVDAVKLSSRLKKRGLQVPVSVIMKAQTIRRILDACPKKTQQNAEHDDALQLASLEQRIATAVKQSGMDMSRVERVLPATPMQEALVAEMIGSAYRQYFNHDVLKLAAGTNMARLKKAWLTVIDSSPILRTGFLPIEDAELDATFAQVVIKPGSSSVADIQLPSEESIDAYFETVRKEIVSMAPGAPALRVTSASIKNESYLILSIAHALYDGFSLGLLHQDVNDAYNGRYTPRPGYEAVLTKALKTMDSDVDEFWRTLLASANRSRFPQSQAGSRGETTTYREELTSSISADRVATFCRKQGITVQALCQTSWALTLAHYTKVLDVMFGVVLAGRDSPEAERVMFPTMNTVAMRSVIHGTRQEMLRYMQSTVADVMQYQQTPLRRIQATLPITSSGSSALFDTLFTYQKRPSVDTDQSALLYESVQGANDVEYPVAVEAEIVDDQLVWRTACKSNVFDESGTLKLLEQLDFVFSEIVSRPDLPSLGFAENGVSICDLPPFQQREDDAVTGAEATQATDSPQEEWSTVELKIREVLAKVTKTPEHEVSKFTAIQNLGVDSINTIKISALLRKESMLIPVSEILSAGTISAIARRLSSERKTAERLDSERLLSQIVQAKGFTAEKFGFDSTAVDSILPATAGQTYMLSTWQVTEGRLFFPEFEYGPQGNIDISIVREAWAAVLAHHAILRTVFVATQDSEMPFIQVILREGPKSFVDASDTEANSGVLLQQPLVRLTAKQTSGSIQLRLKIHHALYDAVSLPILLQDLERRCKGAVLQSSRNTFSDFLALSQAEDNRKKSKAFWTGYLTSAEPSTLRTIVDPQSPRIEHFDPQVLSLSSQAEAIQRKHGISFQALFFAAYAKVYASMATNGPAQSVIIGVYLANRSHIDDLSSVAAPTINLLPLRINKPTETDLITLARCIQGDIQTISKPENAAAGLWEIERWTGVKVDTFVNFLKLPDQEESESCGNEGVRIEEIENGRATEKRSLRHEATGEAFEQPEELRPNPAKDAYKLSLDIEATVVNGSLAVGVFGWEDMLGLEEVEGVVKELACVLRTAFEG</sequence>
<organism evidence="1 2">
    <name type="scientific">Zalaria obscura</name>
    <dbReference type="NCBI Taxonomy" id="2024903"/>
    <lineage>
        <taxon>Eukaryota</taxon>
        <taxon>Fungi</taxon>
        <taxon>Dikarya</taxon>
        <taxon>Ascomycota</taxon>
        <taxon>Pezizomycotina</taxon>
        <taxon>Dothideomycetes</taxon>
        <taxon>Dothideomycetidae</taxon>
        <taxon>Dothideales</taxon>
        <taxon>Zalariaceae</taxon>
        <taxon>Zalaria</taxon>
    </lineage>
</organism>
<dbReference type="EMBL" id="JAMKPW020000044">
    <property type="protein sequence ID" value="KAK8192571.1"/>
    <property type="molecule type" value="Genomic_DNA"/>
</dbReference>
<evidence type="ECO:0000313" key="2">
    <source>
        <dbReference type="Proteomes" id="UP001320706"/>
    </source>
</evidence>
<dbReference type="Proteomes" id="UP001320706">
    <property type="component" value="Unassembled WGS sequence"/>
</dbReference>
<protein>
    <submittedName>
        <fullName evidence="1">Uncharacterized protein</fullName>
    </submittedName>
</protein>
<proteinExistence type="predicted"/>
<gene>
    <name evidence="1" type="ORF">M8818_007741</name>
</gene>
<name>A0ACC3S313_9PEZI</name>
<comment type="caution">
    <text evidence="1">The sequence shown here is derived from an EMBL/GenBank/DDBJ whole genome shotgun (WGS) entry which is preliminary data.</text>
</comment>
<accession>A0ACC3S313</accession>
<reference evidence="1" key="1">
    <citation type="submission" date="2024-02" db="EMBL/GenBank/DDBJ databases">
        <title>Metagenome Assembled Genome of Zalaria obscura JY119.</title>
        <authorList>
            <person name="Vighnesh L."/>
            <person name="Jagadeeshwari U."/>
            <person name="Venkata Ramana C."/>
            <person name="Sasikala C."/>
        </authorList>
    </citation>
    <scope>NUCLEOTIDE SEQUENCE</scope>
    <source>
        <strain evidence="1">JY119</strain>
    </source>
</reference>
<keyword evidence="2" id="KW-1185">Reference proteome</keyword>
<evidence type="ECO:0000313" key="1">
    <source>
        <dbReference type="EMBL" id="KAK8192571.1"/>
    </source>
</evidence>